<comment type="cofactor">
    <cofactor evidence="3">
        <name>Zn(2+)</name>
        <dbReference type="ChEBI" id="CHEBI:29105"/>
    </cofactor>
    <text evidence="3">Binds 1 zinc ion per subunit.</text>
</comment>
<dbReference type="Pfam" id="PF20511">
    <property type="entry name" value="PMI_typeI_cat"/>
    <property type="match status" value="1"/>
</dbReference>
<evidence type="ECO:0000256" key="3">
    <source>
        <dbReference type="PIRSR" id="PIRSR036894-1"/>
    </source>
</evidence>
<keyword evidence="1 3" id="KW-0479">Metal-binding</keyword>
<evidence type="ECO:0000313" key="7">
    <source>
        <dbReference type="Proteomes" id="UP000478417"/>
    </source>
</evidence>
<dbReference type="InterPro" id="IPR014628">
    <property type="entry name" value="Man6P_isomerase_Firm_short"/>
</dbReference>
<gene>
    <name evidence="6" type="ORF">G0Q06_07340</name>
</gene>
<feature type="active site" evidence="4">
    <location>
        <position position="192"/>
    </location>
</feature>
<protein>
    <submittedName>
        <fullName evidence="6">Mannose-6-phosphate isomerase</fullName>
    </submittedName>
</protein>
<dbReference type="Gene3D" id="2.60.120.10">
    <property type="entry name" value="Jelly Rolls"/>
    <property type="match status" value="1"/>
</dbReference>
<evidence type="ECO:0000256" key="1">
    <source>
        <dbReference type="ARBA" id="ARBA00022723"/>
    </source>
</evidence>
<proteinExistence type="predicted"/>
<comment type="caution">
    <text evidence="6">The sequence shown here is derived from an EMBL/GenBank/DDBJ whole genome shotgun (WGS) entry which is preliminary data.</text>
</comment>
<dbReference type="InterPro" id="IPR014710">
    <property type="entry name" value="RmlC-like_jellyroll"/>
</dbReference>
<dbReference type="EMBL" id="JAAGNX010000002">
    <property type="protein sequence ID" value="NDV62257.1"/>
    <property type="molecule type" value="Genomic_DNA"/>
</dbReference>
<keyword evidence="2 3" id="KW-0862">Zinc</keyword>
<dbReference type="InterPro" id="IPR051804">
    <property type="entry name" value="Carb_Metab_Reg_Kinase/Isom"/>
</dbReference>
<feature type="binding site" evidence="3">
    <location>
        <position position="172"/>
    </location>
    <ligand>
        <name>Zn(2+)</name>
        <dbReference type="ChEBI" id="CHEBI:29105"/>
    </ligand>
</feature>
<dbReference type="RefSeq" id="WP_163963996.1">
    <property type="nucleotide sequence ID" value="NZ_JAAGNX010000002.1"/>
</dbReference>
<dbReference type="SUPFAM" id="SSF51182">
    <property type="entry name" value="RmlC-like cupins"/>
    <property type="match status" value="1"/>
</dbReference>
<dbReference type="InterPro" id="IPR046457">
    <property type="entry name" value="PMI_typeI_cat"/>
</dbReference>
<dbReference type="GO" id="GO:0004476">
    <property type="term" value="F:mannose-6-phosphate isomerase activity"/>
    <property type="evidence" value="ECO:0007669"/>
    <property type="project" value="InterPro"/>
</dbReference>
<keyword evidence="6" id="KW-0413">Isomerase</keyword>
<dbReference type="InterPro" id="IPR011051">
    <property type="entry name" value="RmlC_Cupin_sf"/>
</dbReference>
<dbReference type="PIRSF" id="PIRSF036894">
    <property type="entry name" value="PMI_Firm_short"/>
    <property type="match status" value="1"/>
</dbReference>
<dbReference type="GO" id="GO:0008270">
    <property type="term" value="F:zinc ion binding"/>
    <property type="evidence" value="ECO:0007669"/>
    <property type="project" value="InterPro"/>
</dbReference>
<name>A0A6B2M2F1_9BACT</name>
<reference evidence="6 7" key="1">
    <citation type="submission" date="2020-02" db="EMBL/GenBank/DDBJ databases">
        <title>Albibacoteraceae fam. nov., the first described family within the subdivision 4 Verrucomicrobia.</title>
        <authorList>
            <person name="Xi F."/>
        </authorList>
    </citation>
    <scope>NUCLEOTIDE SEQUENCE [LARGE SCALE GENOMIC DNA]</scope>
    <source>
        <strain evidence="6 7">CK1056</strain>
    </source>
</reference>
<dbReference type="GO" id="GO:0005975">
    <property type="term" value="P:carbohydrate metabolic process"/>
    <property type="evidence" value="ECO:0007669"/>
    <property type="project" value="InterPro"/>
</dbReference>
<keyword evidence="7" id="KW-1185">Reference proteome</keyword>
<feature type="binding site" evidence="3">
    <location>
        <position position="98"/>
    </location>
    <ligand>
        <name>Zn(2+)</name>
        <dbReference type="ChEBI" id="CHEBI:29105"/>
    </ligand>
</feature>
<evidence type="ECO:0000256" key="2">
    <source>
        <dbReference type="ARBA" id="ARBA00022833"/>
    </source>
</evidence>
<feature type="domain" description="Phosphomannose isomerase type I catalytic" evidence="5">
    <location>
        <begin position="5"/>
        <end position="106"/>
    </location>
</feature>
<evidence type="ECO:0000313" key="6">
    <source>
        <dbReference type="EMBL" id="NDV62257.1"/>
    </source>
</evidence>
<feature type="binding site" evidence="3">
    <location>
        <position position="114"/>
    </location>
    <ligand>
        <name>Zn(2+)</name>
        <dbReference type="ChEBI" id="CHEBI:29105"/>
    </ligand>
</feature>
<dbReference type="PANTHER" id="PTHR42742">
    <property type="entry name" value="TRANSCRIPTIONAL REPRESSOR MPRA"/>
    <property type="match status" value="1"/>
</dbReference>
<organism evidence="6 7">
    <name type="scientific">Oceanipulchritudo coccoides</name>
    <dbReference type="NCBI Taxonomy" id="2706888"/>
    <lineage>
        <taxon>Bacteria</taxon>
        <taxon>Pseudomonadati</taxon>
        <taxon>Verrucomicrobiota</taxon>
        <taxon>Opitutia</taxon>
        <taxon>Puniceicoccales</taxon>
        <taxon>Oceanipulchritudinaceae</taxon>
        <taxon>Oceanipulchritudo</taxon>
    </lineage>
</organism>
<dbReference type="AlphaFoldDB" id="A0A6B2M2F1"/>
<dbReference type="CDD" id="cd07010">
    <property type="entry name" value="cupin_PMI_type_I_N_bac"/>
    <property type="match status" value="1"/>
</dbReference>
<accession>A0A6B2M2F1</accession>
<evidence type="ECO:0000256" key="4">
    <source>
        <dbReference type="PIRSR" id="PIRSR036894-2"/>
    </source>
</evidence>
<evidence type="ECO:0000259" key="5">
    <source>
        <dbReference type="Pfam" id="PF20511"/>
    </source>
</evidence>
<dbReference type="PANTHER" id="PTHR42742:SF3">
    <property type="entry name" value="FRUCTOKINASE"/>
    <property type="match status" value="1"/>
</dbReference>
<sequence length="318" mass="35168">MISFLRFTPIYQERVWGGRGLELSLGRDLPEGKVIGESWELVDRPEADSPLDSGTGTLGTLRRSDPNALMGPGWPADRPFPILVKWLDCQDRLSLQVHPPASVAPELNGEPKTENWYIVEATPDAALLAGVKPGVQADVFRKAIEDEELEGLVCRLPARKGDSLFVRSGRLHAIDAGNLILEIQQNSDTTYRVYDWGRVGLDGKPRQLHIEESMKSIDFEDTDPELMHPEGPESVLADSEEFRLRRLELKPGEELFFPANEEPRILSVAEGKLVAGDGNAVTRGDNIILPYSGESSWKAETASVVLVTDRFNTVTSAQ</sequence>
<dbReference type="Proteomes" id="UP000478417">
    <property type="component" value="Unassembled WGS sequence"/>
</dbReference>